<feature type="non-terminal residue" evidence="2">
    <location>
        <position position="1"/>
    </location>
</feature>
<evidence type="ECO:0000313" key="3">
    <source>
        <dbReference type="Proteomes" id="UP000830671"/>
    </source>
</evidence>
<gene>
    <name evidence="2" type="ORF">CLUP02_14024</name>
</gene>
<sequence length="228" mass="25570">KKKQLYCTCAPWANAGRWNGLRSKFCKKKFLFVSTIGLSLCSFESPWHLALRFLYYEPCGCLARHAGSYSLSFFLRKGTAYISRSAGWPAYSVCMFRTGLRSSQLSTERKCKVRGRFVERHLGTRNHHVLDGKTGRIAAGERERSYGFLVDDQENFGRSRHWSLLPGGRCCLSGALDQSKKRPSQRPTRVGNGGPTETVAQRKEQRRSRGISGEAREGGGKGKINGLL</sequence>
<evidence type="ECO:0000313" key="2">
    <source>
        <dbReference type="EMBL" id="UQC88499.1"/>
    </source>
</evidence>
<evidence type="ECO:0000256" key="1">
    <source>
        <dbReference type="SAM" id="MobiDB-lite"/>
    </source>
</evidence>
<protein>
    <submittedName>
        <fullName evidence="2">Uncharacterized protein</fullName>
    </submittedName>
</protein>
<dbReference type="AlphaFoldDB" id="A0A9Q8T385"/>
<dbReference type="EMBL" id="CP019479">
    <property type="protein sequence ID" value="UQC88499.1"/>
    <property type="molecule type" value="Genomic_DNA"/>
</dbReference>
<accession>A0A9Q8T385</accession>
<dbReference type="RefSeq" id="XP_049150103.1">
    <property type="nucleotide sequence ID" value="XM_049292957.1"/>
</dbReference>
<dbReference type="GeneID" id="73347967"/>
<keyword evidence="3" id="KW-1185">Reference proteome</keyword>
<name>A0A9Q8T385_9PEZI</name>
<dbReference type="Proteomes" id="UP000830671">
    <property type="component" value="Chromosome 7"/>
</dbReference>
<proteinExistence type="predicted"/>
<dbReference type="KEGG" id="clup:CLUP02_14024"/>
<organism evidence="2 3">
    <name type="scientific">Colletotrichum lupini</name>
    <dbReference type="NCBI Taxonomy" id="145971"/>
    <lineage>
        <taxon>Eukaryota</taxon>
        <taxon>Fungi</taxon>
        <taxon>Dikarya</taxon>
        <taxon>Ascomycota</taxon>
        <taxon>Pezizomycotina</taxon>
        <taxon>Sordariomycetes</taxon>
        <taxon>Hypocreomycetidae</taxon>
        <taxon>Glomerellales</taxon>
        <taxon>Glomerellaceae</taxon>
        <taxon>Colletotrichum</taxon>
        <taxon>Colletotrichum acutatum species complex</taxon>
    </lineage>
</organism>
<feature type="region of interest" description="Disordered" evidence="1">
    <location>
        <begin position="175"/>
        <end position="228"/>
    </location>
</feature>
<reference evidence="2" key="1">
    <citation type="journal article" date="2021" name="Mol. Plant Microbe Interact.">
        <title>Complete Genome Sequence of the Plant-Pathogenic Fungus Colletotrichum lupini.</title>
        <authorList>
            <person name="Baroncelli R."/>
            <person name="Pensec F."/>
            <person name="Da Lio D."/>
            <person name="Boufleur T."/>
            <person name="Vicente I."/>
            <person name="Sarrocco S."/>
            <person name="Picot A."/>
            <person name="Baraldi E."/>
            <person name="Sukno S."/>
            <person name="Thon M."/>
            <person name="Le Floch G."/>
        </authorList>
    </citation>
    <scope>NUCLEOTIDE SEQUENCE</scope>
    <source>
        <strain evidence="2">IMI 504893</strain>
    </source>
</reference>